<dbReference type="Gene3D" id="3.40.50.1820">
    <property type="entry name" value="alpha/beta hydrolase"/>
    <property type="match status" value="1"/>
</dbReference>
<dbReference type="PRINTS" id="PR00412">
    <property type="entry name" value="EPOXHYDRLASE"/>
</dbReference>
<dbReference type="SUPFAM" id="SSF53474">
    <property type="entry name" value="alpha/beta-Hydrolases"/>
    <property type="match status" value="1"/>
</dbReference>
<accession>A0ABQ6A253</accession>
<proteinExistence type="predicted"/>
<dbReference type="PANTHER" id="PTHR43798">
    <property type="entry name" value="MONOACYLGLYCEROL LIPASE"/>
    <property type="match status" value="1"/>
</dbReference>
<dbReference type="EMBL" id="BSOS01000006">
    <property type="protein sequence ID" value="GLR65693.1"/>
    <property type="molecule type" value="Genomic_DNA"/>
</dbReference>
<dbReference type="InterPro" id="IPR029058">
    <property type="entry name" value="AB_hydrolase_fold"/>
</dbReference>
<protein>
    <submittedName>
        <fullName evidence="2">Hydrolase</fullName>
    </submittedName>
</protein>
<dbReference type="Pfam" id="PF00561">
    <property type="entry name" value="Abhydrolase_1"/>
    <property type="match status" value="1"/>
</dbReference>
<reference evidence="3" key="1">
    <citation type="journal article" date="2019" name="Int. J. Syst. Evol. Microbiol.">
        <title>The Global Catalogue of Microorganisms (GCM) 10K type strain sequencing project: providing services to taxonomists for standard genome sequencing and annotation.</title>
        <authorList>
            <consortium name="The Broad Institute Genomics Platform"/>
            <consortium name="The Broad Institute Genome Sequencing Center for Infectious Disease"/>
            <person name="Wu L."/>
            <person name="Ma J."/>
        </authorList>
    </citation>
    <scope>NUCLEOTIDE SEQUENCE [LARGE SCALE GENOMIC DNA]</scope>
    <source>
        <strain evidence="3">NBRC 112502</strain>
    </source>
</reference>
<comment type="caution">
    <text evidence="2">The sequence shown here is derived from an EMBL/GenBank/DDBJ whole genome shotgun (WGS) entry which is preliminary data.</text>
</comment>
<dbReference type="Proteomes" id="UP001156641">
    <property type="component" value="Unassembled WGS sequence"/>
</dbReference>
<evidence type="ECO:0000313" key="2">
    <source>
        <dbReference type="EMBL" id="GLR65693.1"/>
    </source>
</evidence>
<dbReference type="GO" id="GO:0016787">
    <property type="term" value="F:hydrolase activity"/>
    <property type="evidence" value="ECO:0007669"/>
    <property type="project" value="UniProtKB-KW"/>
</dbReference>
<dbReference type="PRINTS" id="PR00111">
    <property type="entry name" value="ABHYDROLASE"/>
</dbReference>
<evidence type="ECO:0000313" key="3">
    <source>
        <dbReference type="Proteomes" id="UP001156641"/>
    </source>
</evidence>
<name>A0ABQ6A253_9PROT</name>
<dbReference type="PANTHER" id="PTHR43798:SF33">
    <property type="entry name" value="HYDROLASE, PUTATIVE (AFU_ORTHOLOGUE AFUA_2G14860)-RELATED"/>
    <property type="match status" value="1"/>
</dbReference>
<dbReference type="InterPro" id="IPR000639">
    <property type="entry name" value="Epox_hydrolase-like"/>
</dbReference>
<dbReference type="InterPro" id="IPR050266">
    <property type="entry name" value="AB_hydrolase_sf"/>
</dbReference>
<gene>
    <name evidence="2" type="ORF">GCM10010909_03710</name>
</gene>
<dbReference type="RefSeq" id="WP_284256206.1">
    <property type="nucleotide sequence ID" value="NZ_BSOS01000006.1"/>
</dbReference>
<dbReference type="InterPro" id="IPR000073">
    <property type="entry name" value="AB_hydrolase_1"/>
</dbReference>
<evidence type="ECO:0000259" key="1">
    <source>
        <dbReference type="Pfam" id="PF00561"/>
    </source>
</evidence>
<feature type="domain" description="AB hydrolase-1" evidence="1">
    <location>
        <begin position="32"/>
        <end position="280"/>
    </location>
</feature>
<keyword evidence="3" id="KW-1185">Reference proteome</keyword>
<sequence>MTGRSTTGPSSHIYVSQRLRLHYADWGNAQAPPLLLLHGSRDHCRNWDWVAQDLCRDYHVIAPDLRGHGDSAWTNDGQYSMAAYVYDLAQLIHQLKLAPLAIVAHSLGGNISLRYAGLYPQNVSRLVVIEGMGSMPNGPLEAQPEKVVPRMIDWLDEQRRLSARLPRRYATIDEAFQRMHAENKHLSEAQARHLTYHGVSQNEDGTFSWKFDNYVRAFPPNDLAPAELAYLWSRISCPTLLVYGADSWATPPDQDGRMAHFKNARLDVFEHSGHWVQHDRTPDFIKTVREFLA</sequence>
<organism evidence="2 3">
    <name type="scientific">Acidocella aquatica</name>
    <dbReference type="NCBI Taxonomy" id="1922313"/>
    <lineage>
        <taxon>Bacteria</taxon>
        <taxon>Pseudomonadati</taxon>
        <taxon>Pseudomonadota</taxon>
        <taxon>Alphaproteobacteria</taxon>
        <taxon>Acetobacterales</taxon>
        <taxon>Acidocellaceae</taxon>
        <taxon>Acidocella</taxon>
    </lineage>
</organism>
<keyword evidence="2" id="KW-0378">Hydrolase</keyword>